<dbReference type="PANTHER" id="PTHR33452">
    <property type="entry name" value="OXIDOREDUCTASE CATD-RELATED"/>
    <property type="match status" value="1"/>
</dbReference>
<proteinExistence type="predicted"/>
<keyword evidence="4 6" id="KW-1133">Transmembrane helix</keyword>
<evidence type="ECO:0000256" key="4">
    <source>
        <dbReference type="ARBA" id="ARBA00022989"/>
    </source>
</evidence>
<feature type="transmembrane region" description="Helical" evidence="6">
    <location>
        <begin position="97"/>
        <end position="121"/>
    </location>
</feature>
<reference evidence="7 8" key="1">
    <citation type="journal article" date="2019" name="Int. J. Syst. Evol. Microbiol.">
        <title>The Global Catalogue of Microorganisms (GCM) 10K type strain sequencing project: providing services to taxonomists for standard genome sequencing and annotation.</title>
        <authorList>
            <consortium name="The Broad Institute Genomics Platform"/>
            <consortium name="The Broad Institute Genome Sequencing Center for Infectious Disease"/>
            <person name="Wu L."/>
            <person name="Ma J."/>
        </authorList>
    </citation>
    <scope>NUCLEOTIDE SEQUENCE [LARGE SCALE GENOMIC DNA]</scope>
    <source>
        <strain evidence="7 8">CGMCC 1.3240</strain>
    </source>
</reference>
<dbReference type="InterPro" id="IPR032808">
    <property type="entry name" value="DoxX"/>
</dbReference>
<feature type="transmembrane region" description="Helical" evidence="6">
    <location>
        <begin position="29"/>
        <end position="51"/>
    </location>
</feature>
<keyword evidence="3 6" id="KW-0812">Transmembrane</keyword>
<dbReference type="InterPro" id="IPR051907">
    <property type="entry name" value="DoxX-like_oxidoreductase"/>
</dbReference>
<evidence type="ECO:0000256" key="3">
    <source>
        <dbReference type="ARBA" id="ARBA00022692"/>
    </source>
</evidence>
<dbReference type="GO" id="GO:0005886">
    <property type="term" value="C:plasma membrane"/>
    <property type="evidence" value="ECO:0007669"/>
    <property type="project" value="UniProtKB-SubCell"/>
</dbReference>
<comment type="caution">
    <text evidence="7">The sequence shown here is derived from an EMBL/GenBank/DDBJ whole genome shotgun (WGS) entry which is preliminary data.</text>
</comment>
<dbReference type="PANTHER" id="PTHR33452:SF1">
    <property type="entry name" value="INNER MEMBRANE PROTEIN YPHA-RELATED"/>
    <property type="match status" value="1"/>
</dbReference>
<evidence type="ECO:0000256" key="2">
    <source>
        <dbReference type="ARBA" id="ARBA00022475"/>
    </source>
</evidence>
<dbReference type="EMBL" id="JBHSXQ010000001">
    <property type="protein sequence ID" value="MFC6904599.1"/>
    <property type="molecule type" value="Genomic_DNA"/>
</dbReference>
<evidence type="ECO:0000256" key="5">
    <source>
        <dbReference type="ARBA" id="ARBA00023136"/>
    </source>
</evidence>
<evidence type="ECO:0000313" key="7">
    <source>
        <dbReference type="EMBL" id="MFC6904599.1"/>
    </source>
</evidence>
<accession>A0ABD5V3F5</accession>
<protein>
    <submittedName>
        <fullName evidence="7">DoxX family protein</fullName>
    </submittedName>
</protein>
<feature type="transmembrane region" description="Helical" evidence="6">
    <location>
        <begin position="141"/>
        <end position="159"/>
    </location>
</feature>
<dbReference type="AlphaFoldDB" id="A0ABD5V3F5"/>
<keyword evidence="8" id="KW-1185">Reference proteome</keyword>
<evidence type="ECO:0000256" key="1">
    <source>
        <dbReference type="ARBA" id="ARBA00004651"/>
    </source>
</evidence>
<organism evidence="7 8">
    <name type="scientific">Halalkalicoccus tibetensis</name>
    <dbReference type="NCBI Taxonomy" id="175632"/>
    <lineage>
        <taxon>Archaea</taxon>
        <taxon>Methanobacteriati</taxon>
        <taxon>Methanobacteriota</taxon>
        <taxon>Stenosarchaea group</taxon>
        <taxon>Halobacteria</taxon>
        <taxon>Halobacteriales</taxon>
        <taxon>Halococcaceae</taxon>
        <taxon>Halalkalicoccus</taxon>
    </lineage>
</organism>
<keyword evidence="5 6" id="KW-0472">Membrane</keyword>
<name>A0ABD5V3F5_9EURY</name>
<dbReference type="Proteomes" id="UP001596312">
    <property type="component" value="Unassembled WGS sequence"/>
</dbReference>
<feature type="transmembrane region" description="Helical" evidence="6">
    <location>
        <begin position="63"/>
        <end position="85"/>
    </location>
</feature>
<gene>
    <name evidence="7" type="ORF">ACFQGH_05235</name>
</gene>
<dbReference type="RefSeq" id="WP_340603104.1">
    <property type="nucleotide sequence ID" value="NZ_JBBMXV010000001.1"/>
</dbReference>
<comment type="subcellular location">
    <subcellularLocation>
        <location evidence="1">Cell membrane</location>
        <topology evidence="1">Multi-pass membrane protein</topology>
    </subcellularLocation>
</comment>
<evidence type="ECO:0000256" key="6">
    <source>
        <dbReference type="SAM" id="Phobius"/>
    </source>
</evidence>
<evidence type="ECO:0000313" key="8">
    <source>
        <dbReference type="Proteomes" id="UP001596312"/>
    </source>
</evidence>
<dbReference type="Pfam" id="PF07681">
    <property type="entry name" value="DoxX"/>
    <property type="match status" value="1"/>
</dbReference>
<sequence>MSTQTPRHDANRFKSTIGGITLQGTPHALSAWFVVLLRLVMGGAFLGAGLGKVTGEPFNAGGYLMGAEGPLAGVFQAMAASPAFLEFANIVVPVTQVLIGVALLAGAFVRLAALGGAMQMSMFYLASWDVAGPLGFVNSDLVYLIVFLAIAAFGAGRILGLDRYIEELDVGGEALTERYPKLTYLLG</sequence>
<keyword evidence="2" id="KW-1003">Cell membrane</keyword>